<dbReference type="PATRIC" id="fig|42094.4.peg.230"/>
<feature type="compositionally biased region" description="Polar residues" evidence="1">
    <location>
        <begin position="1433"/>
        <end position="1447"/>
    </location>
</feature>
<dbReference type="Gene3D" id="3.40.50.1110">
    <property type="entry name" value="SGNH hydrolase"/>
    <property type="match status" value="1"/>
</dbReference>
<proteinExistence type="predicted"/>
<dbReference type="Proteomes" id="UP000032261">
    <property type="component" value="Chromosome"/>
</dbReference>
<gene>
    <name evidence="3" type="ORF">JM47_01200</name>
</gene>
<dbReference type="KEGG" id="ude:JM47_01200"/>
<reference evidence="3 4" key="1">
    <citation type="journal article" date="2015" name="Genome Announc.">
        <title>Genome Sequence of Ureaplasma diversum Strain ATCC 49782.</title>
        <authorList>
            <person name="Marques L.M."/>
            <person name="Guimaraes A.M."/>
            <person name="Martins H.B."/>
            <person name="Rezende I.S."/>
            <person name="Barbosa M.S."/>
            <person name="Campos G.B."/>
            <person name="do Nascimento N.C."/>
            <person name="Dos Santos A.P."/>
            <person name="Amorim A.T."/>
            <person name="Santos V.M."/>
            <person name="Messick J.B."/>
            <person name="Timenetsky J."/>
        </authorList>
    </citation>
    <scope>NUCLEOTIDE SEQUENCE [LARGE SCALE GENOMIC DNA]</scope>
    <source>
        <strain evidence="3 4">ATCC 49782</strain>
    </source>
</reference>
<dbReference type="EMBL" id="CP009770">
    <property type="protein sequence ID" value="AJQ45240.1"/>
    <property type="molecule type" value="Genomic_DNA"/>
</dbReference>
<dbReference type="STRING" id="42094.JM47_01200"/>
<feature type="region of interest" description="Disordered" evidence="1">
    <location>
        <begin position="1426"/>
        <end position="1447"/>
    </location>
</feature>
<dbReference type="RefSeq" id="WP_208895168.1">
    <property type="nucleotide sequence ID" value="NZ_CP009770.1"/>
</dbReference>
<evidence type="ECO:0000256" key="2">
    <source>
        <dbReference type="SAM" id="SignalP"/>
    </source>
</evidence>
<protein>
    <submittedName>
        <fullName evidence="3">Uncharacterized protein</fullName>
    </submittedName>
</protein>
<name>A0A0C5S1H7_9BACT</name>
<keyword evidence="2" id="KW-0732">Signal</keyword>
<organism evidence="3 4">
    <name type="scientific">Ureaplasma diversum</name>
    <dbReference type="NCBI Taxonomy" id="42094"/>
    <lineage>
        <taxon>Bacteria</taxon>
        <taxon>Bacillati</taxon>
        <taxon>Mycoplasmatota</taxon>
        <taxon>Mycoplasmoidales</taxon>
        <taxon>Mycoplasmoidaceae</taxon>
        <taxon>Ureaplasma</taxon>
    </lineage>
</organism>
<dbReference type="SUPFAM" id="SSF52266">
    <property type="entry name" value="SGNH hydrolase"/>
    <property type="match status" value="1"/>
</dbReference>
<dbReference type="InterPro" id="IPR036514">
    <property type="entry name" value="SGNH_hydro_sf"/>
</dbReference>
<sequence length="3118" mass="352309">MKNSKKKIVGISVATLIAAAAIAAPAIYFGQNANEKETNPIQHNDERIINVKDNETSKLADNKEQSNNLVLTKHNVSIKSHQPVKYVAIGDQLTAGHLDQAQFDLRGKLDNNQVQGVSFPAFLANYINTVQPARVSSFTNLGISNSSISDWLYLLNEADETYFKNKDYLFFEKVKQNDQEIANPYQNWLSSYFGNFGYSNTKQKLKNNKEVDQSQFTNFIHQLTQANLLTITIGLNDFLAVIDQQLLSQIINSQPNVDSQLLIQFEKNIDQAKRFVANNLKKLLKKLKEINPDLSINVIGYPLPFLRLNSVINDSTKQGEKNVFELITNGLNSVLKETAKSVNVNFVATNDTDDWLKNNDVFAKDIFNLHPTHLGYKKMAQDVFLKLALGEQYAQNKTSELAQELVSSWDANYFNQDKDSFNQQIAFKNITNPELIIKVVGTENAALLFTQSLLEKDVENKGLLNNANKAKALYTWLRKDSKQIGLLVDLIVNLTSKTETDKAYKRAMFEALFNLVLSTNKTRYLDDAVLSIQNDFDSNDYDKNDKPGTQTINKQDFRTVFNKHLLNDQSLFNLISDVVYHSNENDLETNKKTLAKFISSFINPSLIIEGLVSSSRNSLESEELNSLKTKLIEILTNTKALDKIINLVVDEIFTNKDNHFKYKTISALISSVVSSKATQIEQEIDSLINTITKDESNLDVVYKLFLSSTSSSNNNVFNNEEVKTIVKKLLMKGTTLPLLKNYKNDIMKQLKLPATYFGLLDLNQSHLSKQLADVFKPATKSFFDSMIKMFLNKDIESAELEKLTEVSLQNAFDIKLEAVGSFGVVETFTKANQFNYFDAVKGMLSALDENKLDDSQKTQIKDVLKKVIGKVANSSFANKVFSTLEDYAKNKLGDLLIDAKLPFVKNNGKQVWDVISDLAARLIRPDKLQSILELALVDFVDNPDKYANVTNPGELLQVLLTNKNAEVKKLIDTFVETLTKDEKLNKLLSELATQYVLSSLPFKKPATEEQKKQFDSFVNKLIPKISNLTLYKNLQADLLTSLQNHIPLLFSNDPNAFTNKFKTDLVNSATASLLTLLELVEDPNIKEFELISITNLFLDNLDFKKIFKTDQLKPEATALVQNNNQSEELKKAVNTQYESAKASDQTTPNLLFRLFKNLIKLDAFNREDQDKAKANQSAANKVLNNLVEKIFTNSDLLFGIKNTVNGALSNSLLINKLGLSNKQQVELVDAVFNEFLLPEKNEKVRKLIQSFTSTLISNAKELNKKESMGAVLAFVFEKNKDQIIPLINDLTDFVLKDKNVRQVLLGLLVKAINPNMDWVDLKEESKEKISTFANAIFDKLSNSRFIQSFKRNFNGLINQPNIIENILNTKDYVKAFNVLTSDGEVVKELFNFLVEDQFKVRDYVDVLQIFVFEVLMNETKPVSYSKAKPDAVSAQNPTPKATNSNPSDTVFKIVQSLLKTGLADSKSKNKLKEVVETFVSEVFTNKEHGNTLTKWISNLLKAQLSTFNNQINLIQTTKTLIQQILSNENVKNAAVELVKVLISDVLDHTEEYAKADSFAALFETYAKRNADKIKAKLLALFDVIFKDKQITDVVGKGLVTWFEQQFKTTLNDEQKQKVQSFVSTLLQKITGLEVYKKLVDSTFDFIKSNAKSLFEQNNVQADSFLTKLKDHFLSKPEQLINVIEIFKISELSTKDFTDVIDILFDPAVNSLDFSSLIKTDDQKQNGSTTVVSSTKSTTTSNPLDFFKQIIVGFINNDLVANSEVKTKIDTIVNHLLNKVFTSSKLQDEFANVLAAMISKANNLPTTKEDYVSLFRSITTNKTFASEVKNWVGLLIKDISNAKDKYRNLADNQAIINEFTKSNLSTLKDSFIKVLTALVNDPNVQSNFTKAVVSTLENYIAVNLQSSEKEAVSKLLVKLIQHLPNLEFTKYSLDELIKFTTNAINGSVDGSKLIDQLFNPSSVASLLELFNFNDITADELKVFIDIVIKYLPKIATKAQDNAKLQDSTSEVSSAQNSQKTTVKNNTLETVFNYIHALQTSEFLAKGYDVASKLYGLVEHLIDQVFASNDLKTFITKNLLSLSSNIDLSKLSSTNQNVINNLVAILYESTDFKTIIKTLAKKVILEADKFKENKSFFEFVSTLFNLVKDELKPQLVNLVQNIATSEKTQNVITDSLFDLISSKAPNEIEEKSKSAVKNLVSKILGNAKELPVVKEVIEQLVDKLGSSDFVGSLLGDQKSKQDTENRTAAINNLFDFNDPKKLVSIVDILKNEKITNDDYVNGILAIVNELDFNKFINLKAKSKDTPTYRSVSEQADNSNNVKLNFGFEVAKAFITTPKETVVNDRIVSIGTRLFNEIFDTNKTEGFAQNVMNNLADHLAVTIANNVPELRVLKSQYQESFRKLFTDPSLFNFAKNLLNKTISSVVKDANSYKDINNFADLLKVYLSNNKQTVKSEINQFLTSALKKDGSFVNELANIAEQTVINYFNLSNLTETDKTKIKALVKEVAPLLPSLDFFKEIPGKLLDFMEENTEALLLNPQQFVAKLQSDFIPNQIVEPKMIVSLLSIFDKPEYTNQISDFVSVILSKAPASTFKQLLDPMFDNFLNPKPKATTLANAKNTNESNNGLVPNGNKITTLIKAIIDHKGFQDVKIRSKLIKTVEEVYTNLLNAPGIIEYLDSVFETKLAPVLAKAVGVEEKVAKDFLVGTWGFLRKDPNIWKMVKYLIAELINNHTFYSKDQYKTFDQLLERVLDLNPAYLVTTFKELVASFLRSESTTRFIAALMFKNLKLENITEEDYKTVHNLLVDLSHNLYRIDFINVFVHQLFVIFKEMQTGVFTKEGFKVVYEFMNAFMLKDRLQFLKIEPLIGNKEHDIKPLHFVKFINLVFEKSPFTKYSQLSAEKNPLFFGLTKIEQRNIWSDVFGSIGGHKGVSQPNNPYLKKVTSLQKGIKGAPDPKAVVGKIVAKLWDAQKEYEIKHPTTYIHENPFTSAIVRIGIAMLWYVHETYFKGSSPVTWWASWFVVTGERELYKLIHAGKGDQSEAVLNLSIFGARQNDIFNPPPHHWNYAQHDFLYMVSNWHNNQDSKHIPGNKYVDDIFLALKKGHPAKPVLTSKMNWKWAKKR</sequence>
<evidence type="ECO:0000313" key="3">
    <source>
        <dbReference type="EMBL" id="AJQ45240.1"/>
    </source>
</evidence>
<dbReference type="HOGENOM" id="CLU_225745_0_0_14"/>
<evidence type="ECO:0000313" key="4">
    <source>
        <dbReference type="Proteomes" id="UP000032261"/>
    </source>
</evidence>
<evidence type="ECO:0000256" key="1">
    <source>
        <dbReference type="SAM" id="MobiDB-lite"/>
    </source>
</evidence>
<accession>A0A0C5S1H7</accession>
<feature type="signal peptide" evidence="2">
    <location>
        <begin position="1"/>
        <end position="23"/>
    </location>
</feature>
<feature type="chain" id="PRO_5002182636" evidence="2">
    <location>
        <begin position="24"/>
        <end position="3118"/>
    </location>
</feature>